<evidence type="ECO:0000313" key="3">
    <source>
        <dbReference type="Proteomes" id="UP000095706"/>
    </source>
</evidence>
<dbReference type="InterPro" id="IPR002931">
    <property type="entry name" value="Transglutaminase-like"/>
</dbReference>
<dbReference type="GO" id="GO:0006508">
    <property type="term" value="P:proteolysis"/>
    <property type="evidence" value="ECO:0007669"/>
    <property type="project" value="UniProtKB-KW"/>
</dbReference>
<dbReference type="RefSeq" id="WP_055225825.1">
    <property type="nucleotide sequence ID" value="NZ_CYYV01000001.1"/>
</dbReference>
<keyword evidence="2" id="KW-0378">Hydrolase</keyword>
<dbReference type="InterPro" id="IPR038765">
    <property type="entry name" value="Papain-like_cys_pep_sf"/>
</dbReference>
<dbReference type="Proteomes" id="UP000095706">
    <property type="component" value="Unassembled WGS sequence"/>
</dbReference>
<dbReference type="Pfam" id="PF01841">
    <property type="entry name" value="Transglut_core"/>
    <property type="match status" value="1"/>
</dbReference>
<dbReference type="GO" id="GO:0008233">
    <property type="term" value="F:peptidase activity"/>
    <property type="evidence" value="ECO:0007669"/>
    <property type="project" value="UniProtKB-KW"/>
</dbReference>
<organism evidence="2 3">
    <name type="scientific">Fusicatenibacter saccharivorans</name>
    <dbReference type="NCBI Taxonomy" id="1150298"/>
    <lineage>
        <taxon>Bacteria</taxon>
        <taxon>Bacillati</taxon>
        <taxon>Bacillota</taxon>
        <taxon>Clostridia</taxon>
        <taxon>Lachnospirales</taxon>
        <taxon>Lachnospiraceae</taxon>
        <taxon>Fusicatenibacter</taxon>
    </lineage>
</organism>
<name>A0A173WLV9_9FIRM</name>
<protein>
    <submittedName>
        <fullName evidence="2">Uncharacterized protein involved in cytokinesis, contains TGc (Transglutaminase/protease-like) domain</fullName>
    </submittedName>
</protein>
<evidence type="ECO:0000313" key="2">
    <source>
        <dbReference type="EMBL" id="CUN40471.1"/>
    </source>
</evidence>
<feature type="domain" description="Transglutaminase-like" evidence="1">
    <location>
        <begin position="57"/>
        <end position="142"/>
    </location>
</feature>
<evidence type="ECO:0000259" key="1">
    <source>
        <dbReference type="Pfam" id="PF01841"/>
    </source>
</evidence>
<keyword evidence="2" id="KW-0645">Protease</keyword>
<dbReference type="SUPFAM" id="SSF54001">
    <property type="entry name" value="Cysteine proteinases"/>
    <property type="match status" value="1"/>
</dbReference>
<dbReference type="EMBL" id="CYYV01000001">
    <property type="protein sequence ID" value="CUN40471.1"/>
    <property type="molecule type" value="Genomic_DNA"/>
</dbReference>
<gene>
    <name evidence="2" type="ORF">ERS852406_00154</name>
</gene>
<accession>A0A173WLV9</accession>
<proteinExistence type="predicted"/>
<dbReference type="Gene3D" id="3.10.620.30">
    <property type="match status" value="1"/>
</dbReference>
<reference evidence="2 3" key="1">
    <citation type="submission" date="2015-09" db="EMBL/GenBank/DDBJ databases">
        <authorList>
            <consortium name="Pathogen Informatics"/>
        </authorList>
    </citation>
    <scope>NUCLEOTIDE SEQUENCE [LARGE SCALE GENOMIC DNA]</scope>
    <source>
        <strain evidence="2 3">2789STDY5608849</strain>
    </source>
</reference>
<dbReference type="AlphaFoldDB" id="A0A173WLV9"/>
<sequence length="228" mass="26537">MIPKDEKEALEFLRKEVGDDYVPWHLERTFRLMNQKEIECIRRLIRKFTEMIPADFSPKQKAALLFEILVKRGTYVDEENENRFVYVSALITGNSVCMGFSELYCILCYSLGIECSIVIGFAWNKGLTEDAGLHAWNIVTLPESEKNGNVTLKQYHVDVTWSLGKSCENSYFLKSDQFMEEHSHLWNKKDYKCSEDNRETINIKKKEVERICRILEKATALQLAMNAS</sequence>